<evidence type="ECO:0000256" key="3">
    <source>
        <dbReference type="ARBA" id="ARBA00022475"/>
    </source>
</evidence>
<feature type="transmembrane region" description="Helical" evidence="7">
    <location>
        <begin position="283"/>
        <end position="301"/>
    </location>
</feature>
<dbReference type="InterPro" id="IPR011701">
    <property type="entry name" value="MFS"/>
</dbReference>
<feature type="transmembrane region" description="Helical" evidence="7">
    <location>
        <begin position="347"/>
        <end position="364"/>
    </location>
</feature>
<keyword evidence="2" id="KW-0813">Transport</keyword>
<evidence type="ECO:0000256" key="1">
    <source>
        <dbReference type="ARBA" id="ARBA00004651"/>
    </source>
</evidence>
<dbReference type="SUPFAM" id="SSF103473">
    <property type="entry name" value="MFS general substrate transporter"/>
    <property type="match status" value="1"/>
</dbReference>
<keyword evidence="6 7" id="KW-0472">Membrane</keyword>
<gene>
    <name evidence="9" type="ORF">BED47_03635</name>
</gene>
<dbReference type="EMBL" id="MDKC01000002">
    <property type="protein sequence ID" value="ODG93392.1"/>
    <property type="molecule type" value="Genomic_DNA"/>
</dbReference>
<feature type="transmembrane region" description="Helical" evidence="7">
    <location>
        <begin position="307"/>
        <end position="326"/>
    </location>
</feature>
<dbReference type="PROSITE" id="PS50850">
    <property type="entry name" value="MFS"/>
    <property type="match status" value="1"/>
</dbReference>
<keyword evidence="4 7" id="KW-0812">Transmembrane</keyword>
<feature type="transmembrane region" description="Helical" evidence="7">
    <location>
        <begin position="72"/>
        <end position="91"/>
    </location>
</feature>
<feature type="domain" description="Major facilitator superfamily (MFS) profile" evidence="8">
    <location>
        <begin position="6"/>
        <end position="395"/>
    </location>
</feature>
<keyword evidence="5 7" id="KW-1133">Transmembrane helix</keyword>
<dbReference type="InterPro" id="IPR020846">
    <property type="entry name" value="MFS_dom"/>
</dbReference>
<dbReference type="Proteomes" id="UP000094580">
    <property type="component" value="Unassembled WGS sequence"/>
</dbReference>
<feature type="transmembrane region" description="Helical" evidence="7">
    <location>
        <begin position="40"/>
        <end position="60"/>
    </location>
</feature>
<keyword evidence="10" id="KW-1185">Reference proteome</keyword>
<protein>
    <submittedName>
        <fullName evidence="9">Macrolide transporter</fullName>
    </submittedName>
</protein>
<dbReference type="PANTHER" id="PTHR43266:SF7">
    <property type="entry name" value="TRANSPORTER, PUTATIVE-RELATED"/>
    <property type="match status" value="1"/>
</dbReference>
<evidence type="ECO:0000256" key="4">
    <source>
        <dbReference type="ARBA" id="ARBA00022692"/>
    </source>
</evidence>
<feature type="transmembrane region" description="Helical" evidence="7">
    <location>
        <begin position="138"/>
        <end position="158"/>
    </location>
</feature>
<keyword evidence="3" id="KW-1003">Cell membrane</keyword>
<proteinExistence type="predicted"/>
<evidence type="ECO:0000259" key="8">
    <source>
        <dbReference type="PROSITE" id="PS50850"/>
    </source>
</evidence>
<evidence type="ECO:0000256" key="7">
    <source>
        <dbReference type="SAM" id="Phobius"/>
    </source>
</evidence>
<dbReference type="CDD" id="cd06173">
    <property type="entry name" value="MFS_MefA_like"/>
    <property type="match status" value="1"/>
</dbReference>
<comment type="caution">
    <text evidence="9">The sequence shown here is derived from an EMBL/GenBank/DDBJ whole genome shotgun (WGS) entry which is preliminary data.</text>
</comment>
<feature type="transmembrane region" description="Helical" evidence="7">
    <location>
        <begin position="97"/>
        <end position="117"/>
    </location>
</feature>
<comment type="subcellular location">
    <subcellularLocation>
        <location evidence="1">Cell membrane</location>
        <topology evidence="1">Multi-pass membrane protein</topology>
    </subcellularLocation>
</comment>
<organism evidence="9 10">
    <name type="scientific">Gottfriedia luciferensis</name>
    <dbReference type="NCBI Taxonomy" id="178774"/>
    <lineage>
        <taxon>Bacteria</taxon>
        <taxon>Bacillati</taxon>
        <taxon>Bacillota</taxon>
        <taxon>Bacilli</taxon>
        <taxon>Bacillales</taxon>
        <taxon>Bacillaceae</taxon>
        <taxon>Gottfriedia</taxon>
    </lineage>
</organism>
<feature type="transmembrane region" description="Helical" evidence="7">
    <location>
        <begin position="219"/>
        <end position="240"/>
    </location>
</feature>
<feature type="transmembrane region" description="Helical" evidence="7">
    <location>
        <begin position="252"/>
        <end position="271"/>
    </location>
</feature>
<reference evidence="9 10" key="1">
    <citation type="submission" date="2016-07" db="EMBL/GenBank/DDBJ databases">
        <authorList>
            <person name="Townsley L."/>
            <person name="Shank E.A."/>
        </authorList>
    </citation>
    <scope>NUCLEOTIDE SEQUENCE [LARGE SCALE GENOMIC DNA]</scope>
    <source>
        <strain evidence="9 10">CH01</strain>
    </source>
</reference>
<dbReference type="InterPro" id="IPR036259">
    <property type="entry name" value="MFS_trans_sf"/>
</dbReference>
<sequence length="407" mass="45852">MWKNRNVWIVLFGEFGAGIGLWFGIIGNLEFMQKHVPSDFFKSLILFFGLLAGVFVGPLAGRLIDQYSKKRILLISGLGRTLSVILMFFAIQYESIIFMVLFLVMLQISAAFYFPALQAVIPMIVKNEQLLTLNGIHMNISTISRIAGTSIGGILVVSTSLTNVYGMSMLAYAFLFLMTFFLRIEEPTIKAINVEKTKNSKTDKGFAEIFALIRKSPTILNLFILNLVPVLFLGGFNLMVIEISDIQHDPSVKGLIYTSEGISFMIGAFVIKRLTKKYTNKQLLYFSTFLVAFAQLSLFFADHHWMTLISFAIFGFSVGCFFPVCSTVFQTSIDKSYHGRLFSFRSMYDRVTFQIVLLSTGLFLDTIGLQYMVLIFGTVSLLILARLLNKEKKSKAELVSETQNLSM</sequence>
<accession>A0ABX2ZUM0</accession>
<evidence type="ECO:0000313" key="10">
    <source>
        <dbReference type="Proteomes" id="UP000094580"/>
    </source>
</evidence>
<dbReference type="RefSeq" id="WP_069032468.1">
    <property type="nucleotide sequence ID" value="NZ_MDKC01000002.1"/>
</dbReference>
<evidence type="ECO:0000256" key="6">
    <source>
        <dbReference type="ARBA" id="ARBA00023136"/>
    </source>
</evidence>
<feature type="transmembrane region" description="Helical" evidence="7">
    <location>
        <begin position="370"/>
        <end position="388"/>
    </location>
</feature>
<dbReference type="PANTHER" id="PTHR43266">
    <property type="entry name" value="MACROLIDE-EFFLUX PROTEIN"/>
    <property type="match status" value="1"/>
</dbReference>
<name>A0ABX2ZUM0_9BACI</name>
<feature type="transmembrane region" description="Helical" evidence="7">
    <location>
        <begin position="164"/>
        <end position="182"/>
    </location>
</feature>
<evidence type="ECO:0000256" key="5">
    <source>
        <dbReference type="ARBA" id="ARBA00022989"/>
    </source>
</evidence>
<feature type="transmembrane region" description="Helical" evidence="7">
    <location>
        <begin position="7"/>
        <end position="28"/>
    </location>
</feature>
<dbReference type="Gene3D" id="1.20.1250.20">
    <property type="entry name" value="MFS general substrate transporter like domains"/>
    <property type="match status" value="1"/>
</dbReference>
<dbReference type="Pfam" id="PF07690">
    <property type="entry name" value="MFS_1"/>
    <property type="match status" value="1"/>
</dbReference>
<evidence type="ECO:0000256" key="2">
    <source>
        <dbReference type="ARBA" id="ARBA00022448"/>
    </source>
</evidence>
<evidence type="ECO:0000313" key="9">
    <source>
        <dbReference type="EMBL" id="ODG93392.1"/>
    </source>
</evidence>